<dbReference type="GO" id="GO:0009421">
    <property type="term" value="C:bacterial-type flagellum filament cap"/>
    <property type="evidence" value="ECO:0007669"/>
    <property type="project" value="InterPro"/>
</dbReference>
<comment type="subcellular location">
    <subcellularLocation>
        <location evidence="5">Secreted</location>
    </subcellularLocation>
    <subcellularLocation>
        <location evidence="5">Bacterial flagellum</location>
    </subcellularLocation>
</comment>
<protein>
    <recommendedName>
        <fullName evidence="5">Flagellar hook-associated protein 2</fullName>
        <shortName evidence="5">HAP2</shortName>
    </recommendedName>
    <alternativeName>
        <fullName evidence="5">Flagellar cap protein</fullName>
    </alternativeName>
</protein>
<evidence type="ECO:0000256" key="5">
    <source>
        <dbReference type="RuleBase" id="RU362066"/>
    </source>
</evidence>
<evidence type="ECO:0000313" key="9">
    <source>
        <dbReference type="Proteomes" id="UP000307943"/>
    </source>
</evidence>
<dbReference type="Pfam" id="PF07196">
    <property type="entry name" value="Flagellin_IN"/>
    <property type="match status" value="1"/>
</dbReference>
<feature type="domain" description="Flagellar hook-associated protein 2 N-terminal" evidence="6">
    <location>
        <begin position="10"/>
        <end position="105"/>
    </location>
</feature>
<comment type="caution">
    <text evidence="8">The sequence shown here is derived from an EMBL/GenBank/DDBJ whole genome shotgun (WGS) entry which is preliminary data.</text>
</comment>
<proteinExistence type="inferred from homology"/>
<gene>
    <name evidence="8" type="ORF">FE784_25425</name>
</gene>
<evidence type="ECO:0000256" key="4">
    <source>
        <dbReference type="ARBA" id="ARBA00023143"/>
    </source>
</evidence>
<dbReference type="OrthoDB" id="9776025at2"/>
<comment type="function">
    <text evidence="5">Required for morphogenesis and for the elongation of the flagellar filament by facilitating polymerization of the flagellin monomers at the tip of growing filament. Forms a capping structure, which prevents flagellin subunits (transported through the central channel of the flagellum) from leaking out without polymerization at the distal end.</text>
</comment>
<dbReference type="InterPro" id="IPR010810">
    <property type="entry name" value="Flagellin_hook_IN_motif"/>
</dbReference>
<evidence type="ECO:0000256" key="3">
    <source>
        <dbReference type="ARBA" id="ARBA00023054"/>
    </source>
</evidence>
<reference evidence="8 9" key="1">
    <citation type="submission" date="2019-05" db="EMBL/GenBank/DDBJ databases">
        <title>We sequenced the genome of Paenibacillus hemerocallicola KCTC 33185 for further insight into its adaptation and study the phylogeny of Paenibacillus.</title>
        <authorList>
            <person name="Narsing Rao M.P."/>
        </authorList>
    </citation>
    <scope>NUCLEOTIDE SEQUENCE [LARGE SCALE GENOMIC DNA]</scope>
    <source>
        <strain evidence="8 9">KCTC 33185</strain>
    </source>
</reference>
<evidence type="ECO:0000256" key="1">
    <source>
        <dbReference type="ARBA" id="ARBA00009764"/>
    </source>
</evidence>
<dbReference type="PANTHER" id="PTHR30288:SF0">
    <property type="entry name" value="FLAGELLAR HOOK-ASSOCIATED PROTEIN 2"/>
    <property type="match status" value="1"/>
</dbReference>
<dbReference type="PANTHER" id="PTHR30288">
    <property type="entry name" value="FLAGELLAR CAP/ASSEMBLY PROTEIN FLID"/>
    <property type="match status" value="1"/>
</dbReference>
<accession>A0A5C4T5B6</accession>
<sequence>MVFRIGGLATGMDTDSLVKQLLQAYQTPIDKVKQQKQLIEWKRDDYRAVNTKVLAFRDAAFDMKLKGSYTTKKAESENEQAVKVSATNQAIEGVYTIKVKQLASSATVTSSAIGKKNNQAQMSELGVTEATSITLSGEKGSVTVMIKPTDKISDVMGNINNKTRLTGVNASYDASLDRFYFTNPATGEAAKFELKSTNADLLGDVFKLSGSAVSTVKGETITTTAKFDSVLLPVISAELTKDKTIDTQFFRITRDGKDYDFSIKADTSIGNLVDQINGSDLGKSGVSAYLNADGKLAFFNADQSKQLEFAEVSESTTQDDIKILEQLGLQNASGTNVFTTTSDQEYTKLETKGKDAVIEYNGVEAKYATNSFVVNGLNVTAKKETDDPVSVSISGDTDAIYDKIKSFVDKYNTLVDDITAKTSETRDRDYTPLTDAQKEAMSEEQVKAWETKAKSGMLRRDDMLRNALSSFRNSLASVVGGLTGSELKQLTQIGITTGSSYTENGKLTIKEETLRKAIAERPEEVAAMFTVDDGNSKTDAGDGFAVRLHQKATELIDKIKSIAGTTDMTYSQYEEGKLLNDYDERIERLTDRMEDAEDRYYAQFTAMERYINQLNQQSNWLAQQLGGSNKSS</sequence>
<dbReference type="EMBL" id="VDCQ01000043">
    <property type="protein sequence ID" value="TNJ63389.1"/>
    <property type="molecule type" value="Genomic_DNA"/>
</dbReference>
<keyword evidence="3" id="KW-0175">Coiled coil</keyword>
<dbReference type="InterPro" id="IPR010809">
    <property type="entry name" value="FliD_C"/>
</dbReference>
<dbReference type="GO" id="GO:0005576">
    <property type="term" value="C:extracellular region"/>
    <property type="evidence" value="ECO:0007669"/>
    <property type="project" value="UniProtKB-SubCell"/>
</dbReference>
<evidence type="ECO:0000259" key="7">
    <source>
        <dbReference type="Pfam" id="PF07195"/>
    </source>
</evidence>
<dbReference type="GO" id="GO:0009424">
    <property type="term" value="C:bacterial-type flagellum hook"/>
    <property type="evidence" value="ECO:0007669"/>
    <property type="project" value="UniProtKB-UniRule"/>
</dbReference>
<evidence type="ECO:0000256" key="2">
    <source>
        <dbReference type="ARBA" id="ARBA00011255"/>
    </source>
</evidence>
<name>A0A5C4T5B6_9BACL</name>
<dbReference type="AlphaFoldDB" id="A0A5C4T5B6"/>
<dbReference type="Pfam" id="PF02465">
    <property type="entry name" value="FliD_N"/>
    <property type="match status" value="1"/>
</dbReference>
<organism evidence="8 9">
    <name type="scientific">Paenibacillus hemerocallicola</name>
    <dbReference type="NCBI Taxonomy" id="1172614"/>
    <lineage>
        <taxon>Bacteria</taxon>
        <taxon>Bacillati</taxon>
        <taxon>Bacillota</taxon>
        <taxon>Bacilli</taxon>
        <taxon>Bacillales</taxon>
        <taxon>Paenibacillaceae</taxon>
        <taxon>Paenibacillus</taxon>
    </lineage>
</organism>
<comment type="similarity">
    <text evidence="1 5">Belongs to the FliD family.</text>
</comment>
<keyword evidence="4 5" id="KW-0975">Bacterial flagellum</keyword>
<keyword evidence="5" id="KW-0964">Secreted</keyword>
<dbReference type="RefSeq" id="WP_139605075.1">
    <property type="nucleotide sequence ID" value="NZ_VDCQ01000043.1"/>
</dbReference>
<dbReference type="GO" id="GO:0007155">
    <property type="term" value="P:cell adhesion"/>
    <property type="evidence" value="ECO:0007669"/>
    <property type="project" value="InterPro"/>
</dbReference>
<dbReference type="InterPro" id="IPR040026">
    <property type="entry name" value="FliD"/>
</dbReference>
<evidence type="ECO:0000259" key="6">
    <source>
        <dbReference type="Pfam" id="PF02465"/>
    </source>
</evidence>
<dbReference type="GO" id="GO:0071973">
    <property type="term" value="P:bacterial-type flagellum-dependent cell motility"/>
    <property type="evidence" value="ECO:0007669"/>
    <property type="project" value="TreeGrafter"/>
</dbReference>
<feature type="domain" description="Flagellar hook-associated protein 2 C-terminal" evidence="7">
    <location>
        <begin position="353"/>
        <end position="616"/>
    </location>
</feature>
<keyword evidence="9" id="KW-1185">Reference proteome</keyword>
<dbReference type="Proteomes" id="UP000307943">
    <property type="component" value="Unassembled WGS sequence"/>
</dbReference>
<dbReference type="Pfam" id="PF07195">
    <property type="entry name" value="FliD_C"/>
    <property type="match status" value="1"/>
</dbReference>
<evidence type="ECO:0000313" key="8">
    <source>
        <dbReference type="EMBL" id="TNJ63389.1"/>
    </source>
</evidence>
<comment type="subunit">
    <text evidence="2 5">Homopentamer.</text>
</comment>
<dbReference type="InterPro" id="IPR003481">
    <property type="entry name" value="FliD_N"/>
</dbReference>